<dbReference type="GO" id="GO:0022857">
    <property type="term" value="F:transmembrane transporter activity"/>
    <property type="evidence" value="ECO:0007669"/>
    <property type="project" value="InterPro"/>
</dbReference>
<dbReference type="SUPFAM" id="SSF103473">
    <property type="entry name" value="MFS general substrate transporter"/>
    <property type="match status" value="1"/>
</dbReference>
<dbReference type="PROSITE" id="PS50850">
    <property type="entry name" value="MFS"/>
    <property type="match status" value="1"/>
</dbReference>
<evidence type="ECO:0000256" key="3">
    <source>
        <dbReference type="ARBA" id="ARBA00023136"/>
    </source>
</evidence>
<feature type="transmembrane region" description="Helical" evidence="4">
    <location>
        <begin position="206"/>
        <end position="231"/>
    </location>
</feature>
<keyword evidence="1 4" id="KW-0812">Transmembrane</keyword>
<dbReference type="Pfam" id="PF07690">
    <property type="entry name" value="MFS_1"/>
    <property type="match status" value="1"/>
</dbReference>
<feature type="domain" description="Major facilitator superfamily (MFS) profile" evidence="5">
    <location>
        <begin position="6"/>
        <end position="381"/>
    </location>
</feature>
<dbReference type="Proteomes" id="UP000250870">
    <property type="component" value="Unassembled WGS sequence"/>
</dbReference>
<accession>A0A329VCC4</accession>
<keyword evidence="2 4" id="KW-1133">Transmembrane helix</keyword>
<sequence length="398" mass="42578">MNSRDYRNNNFFAIFTITSSVAVIGIVIGLTIPMIALRLNSQGIDELYIGLISAAPALGVLLSAPVVQKIVALVGKKHVMMIATGVSAGSLLPLLGSLPMELLFPLRLVTGAASGLMICLGETWINELSEENKRGRVLAVYTTVFTVSQLLGPSIIAFYGIADKTPILICTLIHIFSLVLFVMVDQKKGDELPQYGKKSNFSIVQFVKIAPAICGGVLFFSFFDGIILSMFPIYGMSCGYTEAVAALMISVVLAGDAVMQLPFGWLADHMNRMRLYQICGVATLGASALLPFVMTYQYLIWPLLIVLGATAGAIYTIALVQIGQYFSGNDLIVANAAAAMLWGIGSLFGPLLAGIASSVTPSGLPILLVVIAALFLISTMDRFNPQSNKSDKSEVFSR</sequence>
<feature type="transmembrane region" description="Helical" evidence="4">
    <location>
        <begin position="299"/>
        <end position="320"/>
    </location>
</feature>
<feature type="transmembrane region" description="Helical" evidence="4">
    <location>
        <begin position="362"/>
        <end position="380"/>
    </location>
</feature>
<feature type="transmembrane region" description="Helical" evidence="4">
    <location>
        <begin position="104"/>
        <end position="125"/>
    </location>
</feature>
<dbReference type="RefSeq" id="WP_113026638.1">
    <property type="nucleotide sequence ID" value="NZ_CAWNWQ010000029.1"/>
</dbReference>
<dbReference type="Gene3D" id="1.20.1250.20">
    <property type="entry name" value="MFS general substrate transporter like domains"/>
    <property type="match status" value="2"/>
</dbReference>
<evidence type="ECO:0000313" key="6">
    <source>
        <dbReference type="EMBL" id="RAW86736.1"/>
    </source>
</evidence>
<reference evidence="6 7" key="1">
    <citation type="journal article" date="2018" name="Int. J. Syst. Evol. Microbiol.">
        <title>Whole-genome-based revisit of Photorhabdus phylogeny: proposal for the elevation of most Photorhabdus subspecies to the species level and description of one novel species Photorhabdus bodei sp. nov., and one novel subspecies Photorhabdus laumondii subsp. clarkei subsp. nov.</title>
        <authorList>
            <person name="Machado R.A.R."/>
            <person name="Wuthrich D."/>
            <person name="Kuhnert P."/>
            <person name="Arce C.C.M."/>
            <person name="Thonen L."/>
            <person name="Ruiz C."/>
            <person name="Zhang X."/>
            <person name="Robert C.A.M."/>
            <person name="Karimi J."/>
            <person name="Kamali S."/>
            <person name="Ma J."/>
            <person name="Bruggmann R."/>
            <person name="Erb M."/>
        </authorList>
    </citation>
    <scope>NUCLEOTIDE SEQUENCE [LARGE SCALE GENOMIC DNA]</scope>
    <source>
        <strain evidence="6 7">BOJ-47</strain>
    </source>
</reference>
<dbReference type="PANTHER" id="PTHR23521">
    <property type="entry name" value="TRANSPORTER MFS SUPERFAMILY"/>
    <property type="match status" value="1"/>
</dbReference>
<evidence type="ECO:0000256" key="1">
    <source>
        <dbReference type="ARBA" id="ARBA00022692"/>
    </source>
</evidence>
<feature type="transmembrane region" description="Helical" evidence="4">
    <location>
        <begin position="79"/>
        <end position="98"/>
    </location>
</feature>
<feature type="transmembrane region" description="Helical" evidence="4">
    <location>
        <begin position="275"/>
        <end position="293"/>
    </location>
</feature>
<comment type="caution">
    <text evidence="6">The sequence shown here is derived from an EMBL/GenBank/DDBJ whole genome shotgun (WGS) entry which is preliminary data.</text>
</comment>
<gene>
    <name evidence="6" type="ORF">CKY01_17785</name>
</gene>
<dbReference type="InterPro" id="IPR047200">
    <property type="entry name" value="MFS_YcaD-like"/>
</dbReference>
<feature type="transmembrane region" description="Helical" evidence="4">
    <location>
        <begin position="243"/>
        <end position="263"/>
    </location>
</feature>
<evidence type="ECO:0000313" key="7">
    <source>
        <dbReference type="Proteomes" id="UP000250870"/>
    </source>
</evidence>
<feature type="transmembrane region" description="Helical" evidence="4">
    <location>
        <begin position="165"/>
        <end position="185"/>
    </location>
</feature>
<dbReference type="AlphaFoldDB" id="A0A329VCC4"/>
<dbReference type="PANTHER" id="PTHR23521:SF3">
    <property type="entry name" value="MFS TRANSPORTER"/>
    <property type="match status" value="1"/>
</dbReference>
<dbReference type="GO" id="GO:0005886">
    <property type="term" value="C:plasma membrane"/>
    <property type="evidence" value="ECO:0007669"/>
    <property type="project" value="TreeGrafter"/>
</dbReference>
<dbReference type="InterPro" id="IPR036259">
    <property type="entry name" value="MFS_trans_sf"/>
</dbReference>
<dbReference type="InterPro" id="IPR011701">
    <property type="entry name" value="MFS"/>
</dbReference>
<keyword evidence="3 4" id="KW-0472">Membrane</keyword>
<evidence type="ECO:0000256" key="4">
    <source>
        <dbReference type="SAM" id="Phobius"/>
    </source>
</evidence>
<feature type="transmembrane region" description="Helical" evidence="4">
    <location>
        <begin position="332"/>
        <end position="356"/>
    </location>
</feature>
<organism evidence="6 7">
    <name type="scientific">Photorhabdus laumondii subsp. clarkei</name>
    <dbReference type="NCBI Taxonomy" id="2029685"/>
    <lineage>
        <taxon>Bacteria</taxon>
        <taxon>Pseudomonadati</taxon>
        <taxon>Pseudomonadota</taxon>
        <taxon>Gammaproteobacteria</taxon>
        <taxon>Enterobacterales</taxon>
        <taxon>Morganellaceae</taxon>
        <taxon>Photorhabdus</taxon>
    </lineage>
</organism>
<dbReference type="EMBL" id="NSCI01000029">
    <property type="protein sequence ID" value="RAW86736.1"/>
    <property type="molecule type" value="Genomic_DNA"/>
</dbReference>
<protein>
    <submittedName>
        <fullName evidence="6">MFS transporter</fullName>
    </submittedName>
</protein>
<feature type="transmembrane region" description="Helical" evidence="4">
    <location>
        <begin position="12"/>
        <end position="35"/>
    </location>
</feature>
<name>A0A329VCC4_9GAMM</name>
<feature type="transmembrane region" description="Helical" evidence="4">
    <location>
        <begin position="47"/>
        <end position="67"/>
    </location>
</feature>
<evidence type="ECO:0000259" key="5">
    <source>
        <dbReference type="PROSITE" id="PS50850"/>
    </source>
</evidence>
<feature type="transmembrane region" description="Helical" evidence="4">
    <location>
        <begin position="137"/>
        <end position="159"/>
    </location>
</feature>
<evidence type="ECO:0000256" key="2">
    <source>
        <dbReference type="ARBA" id="ARBA00022989"/>
    </source>
</evidence>
<proteinExistence type="predicted"/>
<dbReference type="InterPro" id="IPR020846">
    <property type="entry name" value="MFS_dom"/>
</dbReference>
<dbReference type="CDD" id="cd17477">
    <property type="entry name" value="MFS_YcaD_like"/>
    <property type="match status" value="1"/>
</dbReference>